<dbReference type="STRING" id="768700.MSU_0462"/>
<dbReference type="Proteomes" id="UP000007484">
    <property type="component" value="Chromosome"/>
</dbReference>
<dbReference type="SUPFAM" id="SSF161098">
    <property type="entry name" value="MetI-like"/>
    <property type="match status" value="1"/>
</dbReference>
<keyword evidence="4 5" id="KW-0472">Membrane</keyword>
<comment type="subcellular location">
    <subcellularLocation>
        <location evidence="1">Membrane</location>
        <topology evidence="1">Multi-pass membrane protein</topology>
    </subcellularLocation>
</comment>
<dbReference type="InterPro" id="IPR035906">
    <property type="entry name" value="MetI-like_sf"/>
</dbReference>
<evidence type="ECO:0000256" key="1">
    <source>
        <dbReference type="ARBA" id="ARBA00004141"/>
    </source>
</evidence>
<evidence type="ECO:0000313" key="7">
    <source>
        <dbReference type="Proteomes" id="UP000007484"/>
    </source>
</evidence>
<feature type="transmembrane region" description="Helical" evidence="5">
    <location>
        <begin position="60"/>
        <end position="78"/>
    </location>
</feature>
<gene>
    <name evidence="6" type="primary">pstS</name>
    <name evidence="6" type="ordered locus">MSU_0462</name>
</gene>
<evidence type="ECO:0000256" key="3">
    <source>
        <dbReference type="ARBA" id="ARBA00022989"/>
    </source>
</evidence>
<dbReference type="KEGG" id="mss:MSU_0462"/>
<evidence type="ECO:0000256" key="5">
    <source>
        <dbReference type="SAM" id="Phobius"/>
    </source>
</evidence>
<accession>F0QR78</accession>
<protein>
    <submittedName>
        <fullName evidence="6">Putative phosphate ABC transporter, permease PstS</fullName>
    </submittedName>
</protein>
<dbReference type="EMBL" id="CP002525">
    <property type="protein sequence ID" value="ADX97998.1"/>
    <property type="molecule type" value="Genomic_DNA"/>
</dbReference>
<dbReference type="AlphaFoldDB" id="F0QR78"/>
<feature type="transmembrane region" description="Helical" evidence="5">
    <location>
        <begin position="12"/>
        <end position="31"/>
    </location>
</feature>
<keyword evidence="7" id="KW-1185">Reference proteome</keyword>
<proteinExistence type="predicted"/>
<dbReference type="Gene3D" id="1.10.3720.10">
    <property type="entry name" value="MetI-like"/>
    <property type="match status" value="1"/>
</dbReference>
<organism evidence="6 7">
    <name type="scientific">Mycoplasma suis (strain Illinois)</name>
    <dbReference type="NCBI Taxonomy" id="768700"/>
    <lineage>
        <taxon>Bacteria</taxon>
        <taxon>Bacillati</taxon>
        <taxon>Mycoplasmatota</taxon>
        <taxon>Mollicutes</taxon>
        <taxon>Mycoplasmataceae</taxon>
        <taxon>Mycoplasma</taxon>
    </lineage>
</organism>
<reference evidence="6 7" key="1">
    <citation type="journal article" date="2011" name="J. Bacteriol.">
        <title>Complete genome sequences of two hemotropic Mycoplasmas, Mycoplasma haemofelis strain Ohio2 and Mycoplasma suis strain Illinois.</title>
        <authorList>
            <person name="Messick J.B."/>
            <person name="Santos A.P."/>
            <person name="Guimaraes A.M."/>
        </authorList>
    </citation>
    <scope>NUCLEOTIDE SEQUENCE [LARGE SCALE GENOMIC DNA]</scope>
    <source>
        <strain evidence="6 7">Illinois</strain>
    </source>
</reference>
<dbReference type="HOGENOM" id="CLU_1370890_0_0_14"/>
<feature type="transmembrane region" description="Helical" evidence="5">
    <location>
        <begin position="139"/>
        <end position="161"/>
    </location>
</feature>
<evidence type="ECO:0000313" key="6">
    <source>
        <dbReference type="EMBL" id="ADX97998.1"/>
    </source>
</evidence>
<evidence type="ECO:0000256" key="2">
    <source>
        <dbReference type="ARBA" id="ARBA00022692"/>
    </source>
</evidence>
<evidence type="ECO:0000256" key="4">
    <source>
        <dbReference type="ARBA" id="ARBA00023136"/>
    </source>
</evidence>
<dbReference type="GO" id="GO:0016020">
    <property type="term" value="C:membrane"/>
    <property type="evidence" value="ECO:0007669"/>
    <property type="project" value="UniProtKB-SubCell"/>
</dbReference>
<keyword evidence="3 5" id="KW-1133">Transmembrane helix</keyword>
<feature type="transmembrane region" description="Helical" evidence="5">
    <location>
        <begin position="99"/>
        <end position="119"/>
    </location>
</feature>
<name>F0QR78_MYCSL</name>
<keyword evidence="2 5" id="KW-0812">Transmembrane</keyword>
<sequence length="199" mass="22942">MGRNYLLKGFSSLNFVFIFSFLAFFISFIFYKAVVAVQDKSFNNYFATWNLENDPPELSIWPPLIYTLIVVFISIFLTHFTSIRLAKYVCRMRSEVKKIIILSLKILSVIPSFVTAFVLSEAITPVFFGINGVIAGARVAVLFIILTFFCTALPIFFLNYINWFESSEMKTLNSNLLSLGLNAKWREKLYSKVSRRVIF</sequence>